<gene>
    <name evidence="11" type="ORF">C1I64_19070</name>
</gene>
<evidence type="ECO:0000256" key="2">
    <source>
        <dbReference type="ARBA" id="ARBA00022649"/>
    </source>
</evidence>
<keyword evidence="4" id="KW-0548">Nucleotidyltransferase</keyword>
<evidence type="ECO:0000256" key="3">
    <source>
        <dbReference type="ARBA" id="ARBA00022679"/>
    </source>
</evidence>
<dbReference type="InterPro" id="IPR043519">
    <property type="entry name" value="NT_sf"/>
</dbReference>
<comment type="similarity">
    <text evidence="9">Belongs to the MntA antitoxin family.</text>
</comment>
<dbReference type="CDD" id="cd00093">
    <property type="entry name" value="HTH_XRE"/>
    <property type="match status" value="1"/>
</dbReference>
<dbReference type="SMART" id="SM00530">
    <property type="entry name" value="HTH_XRE"/>
    <property type="match status" value="1"/>
</dbReference>
<dbReference type="CDD" id="cd05403">
    <property type="entry name" value="NT_KNTase_like"/>
    <property type="match status" value="1"/>
</dbReference>
<dbReference type="Proteomes" id="UP000285317">
    <property type="component" value="Chromosome"/>
</dbReference>
<dbReference type="RefSeq" id="WP_127888299.1">
    <property type="nucleotide sequence ID" value="NZ_CP028137.1"/>
</dbReference>
<keyword evidence="8" id="KW-0460">Magnesium</keyword>
<name>A0A3Q9V064_9MICO</name>
<organism evidence="11 12">
    <name type="scientific">Rathayibacter festucae DSM 15932</name>
    <dbReference type="NCBI Taxonomy" id="1328866"/>
    <lineage>
        <taxon>Bacteria</taxon>
        <taxon>Bacillati</taxon>
        <taxon>Actinomycetota</taxon>
        <taxon>Actinomycetes</taxon>
        <taxon>Micrococcales</taxon>
        <taxon>Microbacteriaceae</taxon>
        <taxon>Rathayibacter</taxon>
    </lineage>
</organism>
<dbReference type="Gene3D" id="3.30.460.10">
    <property type="entry name" value="Beta Polymerase, domain 2"/>
    <property type="match status" value="1"/>
</dbReference>
<dbReference type="Pfam" id="PF01381">
    <property type="entry name" value="HTH_3"/>
    <property type="match status" value="1"/>
</dbReference>
<sequence>MRTETGDLLIEARSRAGLHQREMAERAGVAQSMISAYERGAREPTLPTLRRLLSAAGFTLDLSLERSAAPASALPGPVGRQVLRHRAELRRALRRRGVADARIFGSTARGDDRPDSDLDLLVTIPAGLGVLGLAGLERELGDILGAPVDLVPEQGLKEHVRRAIEPDLTPL</sequence>
<evidence type="ECO:0000256" key="9">
    <source>
        <dbReference type="ARBA" id="ARBA00038276"/>
    </source>
</evidence>
<dbReference type="InterPro" id="IPR052038">
    <property type="entry name" value="Type-VII_TA_antitoxin"/>
</dbReference>
<evidence type="ECO:0000256" key="4">
    <source>
        <dbReference type="ARBA" id="ARBA00022695"/>
    </source>
</evidence>
<dbReference type="PANTHER" id="PTHR33571">
    <property type="entry name" value="SSL8005 PROTEIN"/>
    <property type="match status" value="1"/>
</dbReference>
<dbReference type="GO" id="GO:0016779">
    <property type="term" value="F:nucleotidyltransferase activity"/>
    <property type="evidence" value="ECO:0007669"/>
    <property type="project" value="UniProtKB-KW"/>
</dbReference>
<feature type="domain" description="HTH cro/C1-type" evidence="10">
    <location>
        <begin position="9"/>
        <end position="63"/>
    </location>
</feature>
<dbReference type="PANTHER" id="PTHR33571:SF12">
    <property type="entry name" value="BSL3053 PROTEIN"/>
    <property type="match status" value="1"/>
</dbReference>
<dbReference type="SUPFAM" id="SSF47413">
    <property type="entry name" value="lambda repressor-like DNA-binding domains"/>
    <property type="match status" value="1"/>
</dbReference>
<evidence type="ECO:0000313" key="11">
    <source>
        <dbReference type="EMBL" id="AZZ53923.1"/>
    </source>
</evidence>
<comment type="cofactor">
    <cofactor evidence="1">
        <name>Mg(2+)</name>
        <dbReference type="ChEBI" id="CHEBI:18420"/>
    </cofactor>
</comment>
<dbReference type="GO" id="GO:0003677">
    <property type="term" value="F:DNA binding"/>
    <property type="evidence" value="ECO:0007669"/>
    <property type="project" value="InterPro"/>
</dbReference>
<keyword evidence="5" id="KW-0479">Metal-binding</keyword>
<dbReference type="GO" id="GO:0046872">
    <property type="term" value="F:metal ion binding"/>
    <property type="evidence" value="ECO:0007669"/>
    <property type="project" value="UniProtKB-KW"/>
</dbReference>
<accession>A0A3Q9V064</accession>
<dbReference type="KEGG" id="rfs:C1I64_19070"/>
<keyword evidence="7" id="KW-0067">ATP-binding</keyword>
<dbReference type="InterPro" id="IPR002934">
    <property type="entry name" value="Polymerase_NTP_transf_dom"/>
</dbReference>
<evidence type="ECO:0000256" key="7">
    <source>
        <dbReference type="ARBA" id="ARBA00022840"/>
    </source>
</evidence>
<dbReference type="Pfam" id="PF01909">
    <property type="entry name" value="NTP_transf_2"/>
    <property type="match status" value="1"/>
</dbReference>
<reference evidence="11 12" key="1">
    <citation type="submission" date="2018-03" db="EMBL/GenBank/DDBJ databases">
        <title>Bacteriophage NCPPB3778 and a type I-E CRISPR drive the evolution of the US Biological Select Agent, Rathayibacter toxicus.</title>
        <authorList>
            <person name="Davis E.W.II."/>
            <person name="Tabima J.F."/>
            <person name="Weisberg A.J."/>
            <person name="Dantas Lopes L."/>
            <person name="Wiseman M.S."/>
            <person name="Wiseman M.S."/>
            <person name="Pupko T."/>
            <person name="Belcher M.S."/>
            <person name="Sechler A.J."/>
            <person name="Tancos M.A."/>
            <person name="Schroeder B.K."/>
            <person name="Murray T.D."/>
            <person name="Luster D.G."/>
            <person name="Schneider W.L."/>
            <person name="Rogers E."/>
            <person name="Andreote F.D."/>
            <person name="Grunwald N.J."/>
            <person name="Putnam M.L."/>
            <person name="Chang J.H."/>
        </authorList>
    </citation>
    <scope>NUCLEOTIDE SEQUENCE [LARGE SCALE GENOMIC DNA]</scope>
    <source>
        <strain evidence="11 12">DSM 15932</strain>
    </source>
</reference>
<evidence type="ECO:0000259" key="10">
    <source>
        <dbReference type="PROSITE" id="PS50943"/>
    </source>
</evidence>
<dbReference type="InterPro" id="IPR001387">
    <property type="entry name" value="Cro/C1-type_HTH"/>
</dbReference>
<dbReference type="AlphaFoldDB" id="A0A3Q9V064"/>
<dbReference type="PROSITE" id="PS50943">
    <property type="entry name" value="HTH_CROC1"/>
    <property type="match status" value="1"/>
</dbReference>
<protein>
    <submittedName>
        <fullName evidence="11">Nucleotidyltransferase</fullName>
    </submittedName>
</protein>
<evidence type="ECO:0000256" key="8">
    <source>
        <dbReference type="ARBA" id="ARBA00022842"/>
    </source>
</evidence>
<dbReference type="InterPro" id="IPR010982">
    <property type="entry name" value="Lambda_DNA-bd_dom_sf"/>
</dbReference>
<evidence type="ECO:0000313" key="12">
    <source>
        <dbReference type="Proteomes" id="UP000285317"/>
    </source>
</evidence>
<keyword evidence="2" id="KW-1277">Toxin-antitoxin system</keyword>
<evidence type="ECO:0000256" key="5">
    <source>
        <dbReference type="ARBA" id="ARBA00022723"/>
    </source>
</evidence>
<keyword evidence="6" id="KW-0547">Nucleotide-binding</keyword>
<proteinExistence type="inferred from homology"/>
<evidence type="ECO:0000256" key="1">
    <source>
        <dbReference type="ARBA" id="ARBA00001946"/>
    </source>
</evidence>
<dbReference type="Gene3D" id="1.10.260.40">
    <property type="entry name" value="lambda repressor-like DNA-binding domains"/>
    <property type="match status" value="1"/>
</dbReference>
<evidence type="ECO:0000256" key="6">
    <source>
        <dbReference type="ARBA" id="ARBA00022741"/>
    </source>
</evidence>
<keyword evidence="3 11" id="KW-0808">Transferase</keyword>
<dbReference type="SUPFAM" id="SSF81301">
    <property type="entry name" value="Nucleotidyltransferase"/>
    <property type="match status" value="1"/>
</dbReference>
<dbReference type="EMBL" id="CP028137">
    <property type="protein sequence ID" value="AZZ53923.1"/>
    <property type="molecule type" value="Genomic_DNA"/>
</dbReference>
<dbReference type="GO" id="GO:0005524">
    <property type="term" value="F:ATP binding"/>
    <property type="evidence" value="ECO:0007669"/>
    <property type="project" value="UniProtKB-KW"/>
</dbReference>